<reference evidence="1 2" key="1">
    <citation type="submission" date="2019-02" db="EMBL/GenBank/DDBJ databases">
        <title>Current taxonomic status of genus Agrobacterium and description of Agrobacterium cavarae sp. nov. isolated from maize roots.</title>
        <authorList>
            <person name="Flores-Felix J.D."/>
            <person name="Menendez E."/>
            <person name="Ramirez-Bahena M.H."/>
            <person name="Garcia-Fraile P."/>
            <person name="Velazquez E."/>
        </authorList>
    </citation>
    <scope>NUCLEOTIDE SEQUENCE [LARGE SCALE GENOMIC DNA]</scope>
    <source>
        <strain evidence="1 2">RZME10</strain>
    </source>
</reference>
<dbReference type="GeneID" id="301040303"/>
<organism evidence="1 2">
    <name type="scientific">Agrobacterium cavarae</name>
    <dbReference type="NCBI Taxonomy" id="2528239"/>
    <lineage>
        <taxon>Bacteria</taxon>
        <taxon>Pseudomonadati</taxon>
        <taxon>Pseudomonadota</taxon>
        <taxon>Alphaproteobacteria</taxon>
        <taxon>Hyphomicrobiales</taxon>
        <taxon>Rhizobiaceae</taxon>
        <taxon>Rhizobium/Agrobacterium group</taxon>
        <taxon>Agrobacterium</taxon>
    </lineage>
</organism>
<dbReference type="EMBL" id="SISF01000023">
    <property type="protein sequence ID" value="TBN16950.1"/>
    <property type="molecule type" value="Genomic_DNA"/>
</dbReference>
<gene>
    <name evidence="1" type="ORF">EYC79_03825</name>
</gene>
<dbReference type="Proteomes" id="UP000294239">
    <property type="component" value="Unassembled WGS sequence"/>
</dbReference>
<name>A0ABY1YBP2_9HYPH</name>
<comment type="caution">
    <text evidence="1">The sequence shown here is derived from an EMBL/GenBank/DDBJ whole genome shotgun (WGS) entry which is preliminary data.</text>
</comment>
<sequence length="115" mass="12643">MTLVGKTKLQRRRVVSGEAPLAFAGHYSQGQRAAMAVIFRVVKRTGQCTLPLERIGKIAGVSISTVQHTLRSATAKGHLKVSRPHERGKVCISMDLEWIDTLDQQAWASFEADNA</sequence>
<evidence type="ECO:0000313" key="1">
    <source>
        <dbReference type="EMBL" id="TBN16950.1"/>
    </source>
</evidence>
<dbReference type="RefSeq" id="WP_130977190.1">
    <property type="nucleotide sequence ID" value="NZ_SISF01000023.1"/>
</dbReference>
<evidence type="ECO:0000313" key="2">
    <source>
        <dbReference type="Proteomes" id="UP000294239"/>
    </source>
</evidence>
<accession>A0ABY1YBP2</accession>
<protein>
    <submittedName>
        <fullName evidence="1">Uncharacterized protein</fullName>
    </submittedName>
</protein>
<keyword evidence="2" id="KW-1185">Reference proteome</keyword>
<proteinExistence type="predicted"/>